<evidence type="ECO:0000313" key="3">
    <source>
        <dbReference type="Proteomes" id="UP000244073"/>
    </source>
</evidence>
<dbReference type="RefSeq" id="XP_040751098.1">
    <property type="nucleotide sequence ID" value="XM_040900904.1"/>
</dbReference>
<evidence type="ECO:0000256" key="1">
    <source>
        <dbReference type="SAM" id="Phobius"/>
    </source>
</evidence>
<evidence type="ECO:0000313" key="2">
    <source>
        <dbReference type="EMBL" id="PTU19706.1"/>
    </source>
</evidence>
<feature type="transmembrane region" description="Helical" evidence="1">
    <location>
        <begin position="6"/>
        <end position="26"/>
    </location>
</feature>
<accession>A0A2T5LTU4</accession>
<name>A0A2T5LTU4_9EURO</name>
<dbReference type="VEuPathDB" id="FungiDB:P175DRAFT_0559259"/>
<dbReference type="GeneID" id="63817788"/>
<comment type="caution">
    <text evidence="2">The sequence shown here is derived from an EMBL/GenBank/DDBJ whole genome shotgun (WGS) entry which is preliminary data.</text>
</comment>
<keyword evidence="1" id="KW-0812">Transmembrane</keyword>
<dbReference type="Proteomes" id="UP000244073">
    <property type="component" value="Unassembled WGS sequence"/>
</dbReference>
<dbReference type="EMBL" id="MSFN02000006">
    <property type="protein sequence ID" value="PTU19706.1"/>
    <property type="molecule type" value="Genomic_DNA"/>
</dbReference>
<keyword evidence="1" id="KW-1133">Transmembrane helix</keyword>
<gene>
    <name evidence="2" type="ORF">P175DRAFT_0559259</name>
</gene>
<sequence>MAETSPISLVVQRTVCATFIVAVVAVSSRKTRRIPALIKNKIVEWADQCVVEECGWLTPKARIEYLKMQTITLHEKMPGLYWHTATCILHIVPCYAPIDGN</sequence>
<keyword evidence="1" id="KW-0472">Membrane</keyword>
<dbReference type="AlphaFoldDB" id="A0A2T5LTU4"/>
<proteinExistence type="predicted"/>
<organism evidence="2 3">
    <name type="scientific">Aspergillus ochraceoroseus IBT 24754</name>
    <dbReference type="NCBI Taxonomy" id="1392256"/>
    <lineage>
        <taxon>Eukaryota</taxon>
        <taxon>Fungi</taxon>
        <taxon>Dikarya</taxon>
        <taxon>Ascomycota</taxon>
        <taxon>Pezizomycotina</taxon>
        <taxon>Eurotiomycetes</taxon>
        <taxon>Eurotiomycetidae</taxon>
        <taxon>Eurotiales</taxon>
        <taxon>Aspergillaceae</taxon>
        <taxon>Aspergillus</taxon>
        <taxon>Aspergillus subgen. Nidulantes</taxon>
    </lineage>
</organism>
<protein>
    <submittedName>
        <fullName evidence="2">Uncharacterized protein</fullName>
    </submittedName>
</protein>
<reference evidence="2 3" key="1">
    <citation type="journal article" date="2018" name="Proc. Natl. Acad. Sci. U.S.A.">
        <title>Linking secondary metabolites to gene clusters through genome sequencing of six diverse Aspergillus species.</title>
        <authorList>
            <person name="Kaerboelling I."/>
            <person name="Vesth T.C."/>
            <person name="Frisvad J.C."/>
            <person name="Nybo J.L."/>
            <person name="Theobald S."/>
            <person name="Kuo A."/>
            <person name="Bowyer P."/>
            <person name="Matsuda Y."/>
            <person name="Mondo S."/>
            <person name="Lyhne E.K."/>
            <person name="Kogle M.E."/>
            <person name="Clum A."/>
            <person name="Lipzen A."/>
            <person name="Salamov A."/>
            <person name="Ngan C.Y."/>
            <person name="Daum C."/>
            <person name="Chiniquy J."/>
            <person name="Barry K."/>
            <person name="LaButti K."/>
            <person name="Haridas S."/>
            <person name="Simmons B.A."/>
            <person name="Magnuson J.K."/>
            <person name="Mortensen U.H."/>
            <person name="Larsen T.O."/>
            <person name="Grigoriev I.V."/>
            <person name="Baker S.E."/>
            <person name="Andersen M.R."/>
        </authorList>
    </citation>
    <scope>NUCLEOTIDE SEQUENCE [LARGE SCALE GENOMIC DNA]</scope>
    <source>
        <strain evidence="2 3">IBT 24754</strain>
    </source>
</reference>